<feature type="transmembrane region" description="Helical" evidence="12">
    <location>
        <begin position="439"/>
        <end position="461"/>
    </location>
</feature>
<dbReference type="InterPro" id="IPR013013">
    <property type="entry name" value="PTS_EIIC_1"/>
</dbReference>
<dbReference type="EMBL" id="FKLM01000080">
    <property type="protein sequence ID" value="SAZ36545.1"/>
    <property type="molecule type" value="Genomic_DNA"/>
</dbReference>
<feature type="domain" description="PTS EIIB type-1" evidence="13">
    <location>
        <begin position="4"/>
        <end position="86"/>
    </location>
</feature>
<dbReference type="InterPro" id="IPR036878">
    <property type="entry name" value="Glu_permease_IIB"/>
</dbReference>
<dbReference type="PROSITE" id="PS51098">
    <property type="entry name" value="PTS_EIIB_TYPE_1"/>
    <property type="match status" value="1"/>
</dbReference>
<keyword evidence="7 12" id="KW-0812">Transmembrane</keyword>
<reference evidence="16 17" key="1">
    <citation type="submission" date="2016-04" db="EMBL/GenBank/DDBJ databases">
        <authorList>
            <person name="Millard A."/>
        </authorList>
    </citation>
    <scope>NUCLEOTIDE SEQUENCE [LARGE SCALE GENOMIC DNA]</scope>
    <source>
        <strain evidence="16">Isolate 22</strain>
    </source>
</reference>
<name>A0AB73TL00_ENTFC</name>
<evidence type="ECO:0000256" key="11">
    <source>
        <dbReference type="PROSITE-ProRule" id="PRU00421"/>
    </source>
</evidence>
<dbReference type="GO" id="GO:0090589">
    <property type="term" value="F:protein-phosphocysteine-trehalose phosphotransferase system transporter activity"/>
    <property type="evidence" value="ECO:0007669"/>
    <property type="project" value="TreeGrafter"/>
</dbReference>
<protein>
    <submittedName>
        <fullName evidence="16">PTS system, trehalose/maltose-specific, IIBCA component</fullName>
        <ecNumber evidence="16">2.7.1.191</ecNumber>
    </submittedName>
    <submittedName>
        <fullName evidence="15">Trehalose permease IIC protein</fullName>
    </submittedName>
</protein>
<dbReference type="EC" id="2.7.1.191" evidence="16"/>
<evidence type="ECO:0000313" key="16">
    <source>
        <dbReference type="EMBL" id="SAZ36545.1"/>
    </source>
</evidence>
<evidence type="ECO:0000256" key="6">
    <source>
        <dbReference type="ARBA" id="ARBA00022683"/>
    </source>
</evidence>
<feature type="active site" description="Phosphocysteine intermediate; for EIIB activity" evidence="11">
    <location>
        <position position="26"/>
    </location>
</feature>
<dbReference type="NCBIfam" id="TIGR00826">
    <property type="entry name" value="EIIB_glc"/>
    <property type="match status" value="1"/>
</dbReference>
<evidence type="ECO:0000256" key="5">
    <source>
        <dbReference type="ARBA" id="ARBA00022679"/>
    </source>
</evidence>
<evidence type="ECO:0000256" key="3">
    <source>
        <dbReference type="ARBA" id="ARBA00022475"/>
    </source>
</evidence>
<dbReference type="Pfam" id="PF02378">
    <property type="entry name" value="PTS_EIIC"/>
    <property type="match status" value="1"/>
</dbReference>
<evidence type="ECO:0000259" key="14">
    <source>
        <dbReference type="PROSITE" id="PS51103"/>
    </source>
</evidence>
<evidence type="ECO:0000256" key="4">
    <source>
        <dbReference type="ARBA" id="ARBA00022597"/>
    </source>
</evidence>
<feature type="transmembrane region" description="Helical" evidence="12">
    <location>
        <begin position="397"/>
        <end position="419"/>
    </location>
</feature>
<dbReference type="Gene3D" id="3.30.1360.60">
    <property type="entry name" value="Glucose permease domain IIB"/>
    <property type="match status" value="1"/>
</dbReference>
<evidence type="ECO:0000313" key="15">
    <source>
        <dbReference type="EMBL" id="PZM51784.1"/>
    </source>
</evidence>
<evidence type="ECO:0000256" key="9">
    <source>
        <dbReference type="ARBA" id="ARBA00022989"/>
    </source>
</evidence>
<feature type="transmembrane region" description="Helical" evidence="12">
    <location>
        <begin position="259"/>
        <end position="292"/>
    </location>
</feature>
<evidence type="ECO:0000256" key="7">
    <source>
        <dbReference type="ARBA" id="ARBA00022692"/>
    </source>
</evidence>
<evidence type="ECO:0000259" key="13">
    <source>
        <dbReference type="PROSITE" id="PS51098"/>
    </source>
</evidence>
<dbReference type="Proteomes" id="UP000183509">
    <property type="component" value="Unassembled WGS sequence"/>
</dbReference>
<feature type="transmembrane region" description="Helical" evidence="12">
    <location>
        <begin position="340"/>
        <end position="363"/>
    </location>
</feature>
<reference evidence="15 18" key="2">
    <citation type="submission" date="2018-05" db="EMBL/GenBank/DDBJ databases">
        <title>Vancomycin-resistant Enterococcus faecium strain from Chelyabinsk, Russia.</title>
        <authorList>
            <person name="Gostev V."/>
            <person name="Goncharov A."/>
            <person name="Kolodzhieva V."/>
            <person name="Suvorov A."/>
            <person name="Sidorenko S."/>
            <person name="Zueva L."/>
        </authorList>
    </citation>
    <scope>NUCLEOTIDE SEQUENCE [LARGE SCALE GENOMIC DNA]</scope>
    <source>
        <strain evidence="15 18">20</strain>
    </source>
</reference>
<dbReference type="Proteomes" id="UP000249070">
    <property type="component" value="Unassembled WGS sequence"/>
</dbReference>
<dbReference type="InterPro" id="IPR050558">
    <property type="entry name" value="PTS_Sugar-Specific_Components"/>
</dbReference>
<dbReference type="GO" id="GO:0016301">
    <property type="term" value="F:kinase activity"/>
    <property type="evidence" value="ECO:0007669"/>
    <property type="project" value="UniProtKB-KW"/>
</dbReference>
<dbReference type="PANTHER" id="PTHR30175">
    <property type="entry name" value="PHOSPHOTRANSFERASE SYSTEM TRANSPORT PROTEIN"/>
    <property type="match status" value="1"/>
</dbReference>
<dbReference type="GO" id="GO:0015771">
    <property type="term" value="P:trehalose transport"/>
    <property type="evidence" value="ECO:0007669"/>
    <property type="project" value="TreeGrafter"/>
</dbReference>
<keyword evidence="9 12" id="KW-1133">Transmembrane helix</keyword>
<sequence length="471" mass="50759">MSNKEEAKSIINFVGGKENIAALTHCVTRLRFALRDDTKVDKAGLENLEDVKGTFNANGQFQVVIGPKVADIYEEVISQSGLSGANKEDVKKVAAELNLNWFQRAVKILGDVFVPILPAIVTAGLLMGLNNLLTNPGIFFEQSLIEVYPNIADVADMINLIANTSFQFLPALITWSTVKYFKGNPLLGIVLGLVFVHPDLMNAWNYGQAVTTGDIPHWTIFGLSISKIGLQAQVLPALVSGYVLAKTELFLKKRVPETIQLLVVAPVAILFTSVITFIIIAPITIAIGNTIVAGIVWLFQKVPFIGGFAYGIGLAPLVVTGMHHAFLPVHIQLMANGGDYIWPIGVMSSLAQGSAAIAMNFLIQNKKLKGVGLAAGLSAYMGITEPAMFGVNLKYKFPFVVSILTSGIIGGFMASQHVIATSVGISGIPGFLSIPFEFWPIFFICMLASCVVSFGATYLYGKNKVLLQSFK</sequence>
<dbReference type="CDD" id="cd00212">
    <property type="entry name" value="PTS_IIB_glc"/>
    <property type="match status" value="1"/>
</dbReference>
<dbReference type="GO" id="GO:0005886">
    <property type="term" value="C:plasma membrane"/>
    <property type="evidence" value="ECO:0007669"/>
    <property type="project" value="UniProtKB-SubCell"/>
</dbReference>
<keyword evidence="2" id="KW-0813">Transport</keyword>
<evidence type="ECO:0000256" key="8">
    <source>
        <dbReference type="ARBA" id="ARBA00022777"/>
    </source>
</evidence>
<dbReference type="PROSITE" id="PS51103">
    <property type="entry name" value="PTS_EIIC_TYPE_1"/>
    <property type="match status" value="1"/>
</dbReference>
<keyword evidence="8" id="KW-0418">Kinase</keyword>
<dbReference type="InterPro" id="IPR003352">
    <property type="entry name" value="PTS_EIIC"/>
</dbReference>
<dbReference type="RefSeq" id="WP_060804982.1">
    <property type="nucleotide sequence ID" value="NZ_CANNSD010000001.1"/>
</dbReference>
<keyword evidence="5 16" id="KW-0808">Transferase</keyword>
<proteinExistence type="predicted"/>
<comment type="caution">
    <text evidence="15">The sequence shown here is derived from an EMBL/GenBank/DDBJ whole genome shotgun (WGS) entry which is preliminary data.</text>
</comment>
<dbReference type="PROSITE" id="PS01035">
    <property type="entry name" value="PTS_EIIB_TYPE_1_CYS"/>
    <property type="match status" value="1"/>
</dbReference>
<evidence type="ECO:0000313" key="18">
    <source>
        <dbReference type="Proteomes" id="UP000249070"/>
    </source>
</evidence>
<dbReference type="FunFam" id="3.30.1360.60:FF:000001">
    <property type="entry name" value="PTS system glucose-specific IIBC component PtsG"/>
    <property type="match status" value="1"/>
</dbReference>
<dbReference type="InterPro" id="IPR018113">
    <property type="entry name" value="PTrfase_EIIB_Cys"/>
</dbReference>
<keyword evidence="10 12" id="KW-0472">Membrane</keyword>
<keyword evidence="4" id="KW-0762">Sugar transport</keyword>
<keyword evidence="6" id="KW-0598">Phosphotransferase system</keyword>
<dbReference type="Pfam" id="PF00367">
    <property type="entry name" value="PTS_EIIB"/>
    <property type="match status" value="1"/>
</dbReference>
<dbReference type="EMBL" id="QHGU01000222">
    <property type="protein sequence ID" value="PZM51784.1"/>
    <property type="molecule type" value="Genomic_DNA"/>
</dbReference>
<dbReference type="PANTHER" id="PTHR30175:SF4">
    <property type="entry name" value="PTS SYSTEM TREHALOSE-SPECIFIC EIIBC COMPONENT"/>
    <property type="match status" value="1"/>
</dbReference>
<accession>A0AB73TL00</accession>
<feature type="transmembrane region" description="Helical" evidence="12">
    <location>
        <begin position="304"/>
        <end position="328"/>
    </location>
</feature>
<dbReference type="GO" id="GO:0008982">
    <property type="term" value="F:protein-N(PI)-phosphohistidine-sugar phosphotransferase activity"/>
    <property type="evidence" value="ECO:0007669"/>
    <property type="project" value="InterPro"/>
</dbReference>
<comment type="subcellular location">
    <subcellularLocation>
        <location evidence="1">Cell membrane</location>
        <topology evidence="1">Multi-pass membrane protein</topology>
    </subcellularLocation>
</comment>
<feature type="domain" description="PTS EIIC type-1" evidence="14">
    <location>
        <begin position="120"/>
        <end position="471"/>
    </location>
</feature>
<evidence type="ECO:0000256" key="2">
    <source>
        <dbReference type="ARBA" id="ARBA00022448"/>
    </source>
</evidence>
<organism evidence="15 18">
    <name type="scientific">Enterococcus faecium</name>
    <name type="common">Streptococcus faecium</name>
    <dbReference type="NCBI Taxonomy" id="1352"/>
    <lineage>
        <taxon>Bacteria</taxon>
        <taxon>Bacillati</taxon>
        <taxon>Bacillota</taxon>
        <taxon>Bacilli</taxon>
        <taxon>Lactobacillales</taxon>
        <taxon>Enterococcaceae</taxon>
        <taxon>Enterococcus</taxon>
    </lineage>
</organism>
<dbReference type="AlphaFoldDB" id="A0AB73TL00"/>
<evidence type="ECO:0000256" key="10">
    <source>
        <dbReference type="ARBA" id="ARBA00023136"/>
    </source>
</evidence>
<feature type="transmembrane region" description="Helical" evidence="12">
    <location>
        <begin position="108"/>
        <end position="129"/>
    </location>
</feature>
<dbReference type="GO" id="GO:0009401">
    <property type="term" value="P:phosphoenolpyruvate-dependent sugar phosphotransferase system"/>
    <property type="evidence" value="ECO:0007669"/>
    <property type="project" value="UniProtKB-KW"/>
</dbReference>
<gene>
    <name evidence="15" type="ORF">DKP91_16330</name>
    <name evidence="16" type="ORF">DTPHA_602737</name>
</gene>
<dbReference type="InterPro" id="IPR001996">
    <property type="entry name" value="PTS_IIB_1"/>
</dbReference>
<evidence type="ECO:0000256" key="1">
    <source>
        <dbReference type="ARBA" id="ARBA00004651"/>
    </source>
</evidence>
<evidence type="ECO:0000256" key="12">
    <source>
        <dbReference type="SAM" id="Phobius"/>
    </source>
</evidence>
<dbReference type="SUPFAM" id="SSF55604">
    <property type="entry name" value="Glucose permease domain IIB"/>
    <property type="match status" value="1"/>
</dbReference>
<keyword evidence="3" id="KW-1003">Cell membrane</keyword>
<evidence type="ECO:0000313" key="17">
    <source>
        <dbReference type="Proteomes" id="UP000183509"/>
    </source>
</evidence>